<dbReference type="AlphaFoldDB" id="A0A841DGR1"/>
<dbReference type="RefSeq" id="WP_238352367.1">
    <property type="nucleotide sequence ID" value="NZ_JACHNF010000001.1"/>
</dbReference>
<keyword evidence="1" id="KW-1133">Transmembrane helix</keyword>
<sequence length="85" mass="8438">MVESEVAEGWALAAADVPLAVVVAEESVLAATECPLVVVTAGELVLAANDYPLVAAVALVADVAVAAVAVARWRGGWGVGGVRPS</sequence>
<comment type="caution">
    <text evidence="2">The sequence shown here is derived from an EMBL/GenBank/DDBJ whole genome shotgun (WGS) entry which is preliminary data.</text>
</comment>
<name>A0A841DGR1_9ACTN</name>
<keyword evidence="1" id="KW-0812">Transmembrane</keyword>
<keyword evidence="1" id="KW-0472">Membrane</keyword>
<dbReference type="EMBL" id="JACHNF010000001">
    <property type="protein sequence ID" value="MBB5977713.1"/>
    <property type="molecule type" value="Genomic_DNA"/>
</dbReference>
<evidence type="ECO:0000313" key="2">
    <source>
        <dbReference type="EMBL" id="MBB5977713.1"/>
    </source>
</evidence>
<protein>
    <submittedName>
        <fullName evidence="2">Uncharacterized protein</fullName>
    </submittedName>
</protein>
<reference evidence="2 3" key="1">
    <citation type="submission" date="2020-08" db="EMBL/GenBank/DDBJ databases">
        <title>Sequencing the genomes of 1000 actinobacteria strains.</title>
        <authorList>
            <person name="Klenk H.-P."/>
        </authorList>
    </citation>
    <scope>NUCLEOTIDE SEQUENCE [LARGE SCALE GENOMIC DNA]</scope>
    <source>
        <strain evidence="2 3">DSM 17294</strain>
    </source>
</reference>
<proteinExistence type="predicted"/>
<accession>A0A841DGR1</accession>
<gene>
    <name evidence="2" type="ORF">HDA44_001054</name>
</gene>
<dbReference type="Proteomes" id="UP000558997">
    <property type="component" value="Unassembled WGS sequence"/>
</dbReference>
<evidence type="ECO:0000313" key="3">
    <source>
        <dbReference type="Proteomes" id="UP000558997"/>
    </source>
</evidence>
<keyword evidence="3" id="KW-1185">Reference proteome</keyword>
<organism evidence="2 3">
    <name type="scientific">Kribbella solani</name>
    <dbReference type="NCBI Taxonomy" id="236067"/>
    <lineage>
        <taxon>Bacteria</taxon>
        <taxon>Bacillati</taxon>
        <taxon>Actinomycetota</taxon>
        <taxon>Actinomycetes</taxon>
        <taxon>Propionibacteriales</taxon>
        <taxon>Kribbellaceae</taxon>
        <taxon>Kribbella</taxon>
    </lineage>
</organism>
<feature type="transmembrane region" description="Helical" evidence="1">
    <location>
        <begin position="53"/>
        <end position="73"/>
    </location>
</feature>
<evidence type="ECO:0000256" key="1">
    <source>
        <dbReference type="SAM" id="Phobius"/>
    </source>
</evidence>